<keyword evidence="3" id="KW-1185">Reference proteome</keyword>
<dbReference type="AlphaFoldDB" id="A0A844YY63"/>
<accession>A0A844YY63</accession>
<proteinExistence type="predicted"/>
<protein>
    <submittedName>
        <fullName evidence="2">Uncharacterized protein</fullName>
    </submittedName>
</protein>
<name>A0A844YY63_9SPHN</name>
<feature type="region of interest" description="Disordered" evidence="1">
    <location>
        <begin position="99"/>
        <end position="124"/>
    </location>
</feature>
<gene>
    <name evidence="2" type="ORF">GRI99_08715</name>
</gene>
<reference evidence="2 3" key="1">
    <citation type="submission" date="2019-12" db="EMBL/GenBank/DDBJ databases">
        <title>Genomic-based taxomic classification of the family Erythrobacteraceae.</title>
        <authorList>
            <person name="Xu L."/>
        </authorList>
    </citation>
    <scope>NUCLEOTIDE SEQUENCE [LARGE SCALE GENOMIC DNA]</scope>
    <source>
        <strain evidence="2 3">M0322</strain>
    </source>
</reference>
<evidence type="ECO:0000256" key="1">
    <source>
        <dbReference type="SAM" id="MobiDB-lite"/>
    </source>
</evidence>
<feature type="compositionally biased region" description="Acidic residues" evidence="1">
    <location>
        <begin position="100"/>
        <end position="114"/>
    </location>
</feature>
<dbReference type="Proteomes" id="UP000466966">
    <property type="component" value="Unassembled WGS sequence"/>
</dbReference>
<dbReference type="OrthoDB" id="7433140at2"/>
<organism evidence="2 3">
    <name type="scientific">Alteraurantiacibacter buctensis</name>
    <dbReference type="NCBI Taxonomy" id="1503981"/>
    <lineage>
        <taxon>Bacteria</taxon>
        <taxon>Pseudomonadati</taxon>
        <taxon>Pseudomonadota</taxon>
        <taxon>Alphaproteobacteria</taxon>
        <taxon>Sphingomonadales</taxon>
        <taxon>Erythrobacteraceae</taxon>
        <taxon>Alteraurantiacibacter</taxon>
    </lineage>
</organism>
<sequence length="124" mass="13105">MSPMKRRLIEDRAMRDEARGVVRAQVAWFKAGAGEPGFANHVIATASDYAHTVADGAAEFVHDNKGKLSGGVAVAALGLAAFLFRDRLGDLVQGMIDGLTGDDETDGADEDGADETAIRTEQET</sequence>
<dbReference type="EMBL" id="WTYV01000002">
    <property type="protein sequence ID" value="MXO71721.1"/>
    <property type="molecule type" value="Genomic_DNA"/>
</dbReference>
<dbReference type="RefSeq" id="WP_160771609.1">
    <property type="nucleotide sequence ID" value="NZ_WTYV01000002.1"/>
</dbReference>
<comment type="caution">
    <text evidence="2">The sequence shown here is derived from an EMBL/GenBank/DDBJ whole genome shotgun (WGS) entry which is preliminary data.</text>
</comment>
<evidence type="ECO:0000313" key="2">
    <source>
        <dbReference type="EMBL" id="MXO71721.1"/>
    </source>
</evidence>
<evidence type="ECO:0000313" key="3">
    <source>
        <dbReference type="Proteomes" id="UP000466966"/>
    </source>
</evidence>